<dbReference type="AlphaFoldDB" id="A0AB36DZX3"/>
<sequence>MSLIHLIVIDPATGRRETSFVVPIHGKTYDELEAKARADYPEYLYLRDDDGALQTQLVNQDSYYLNGKVEVKPSSLHDWDGTKWVLNQQRQAELANEKRQQLIDDIDNTASSLITKWTRFESEYKEREKAALAYQEQNYQGDASVYIVSFAQAANIDNKSAALLILKQAGQLRSTLEKMSALRMRKYELKQPNLTLDEMQKLHNDIIAQMQELAEAQQ</sequence>
<name>A0AB36DZX3_9PAST</name>
<comment type="caution">
    <text evidence="1">The sequence shown here is derived from an EMBL/GenBank/DDBJ whole genome shotgun (WGS) entry which is preliminary data.</text>
</comment>
<dbReference type="EMBL" id="JTJQ01000013">
    <property type="protein sequence ID" value="OBX01578.1"/>
    <property type="molecule type" value="Genomic_DNA"/>
</dbReference>
<dbReference type="Proteomes" id="UP000092594">
    <property type="component" value="Unassembled WGS sequence"/>
</dbReference>
<protein>
    <recommendedName>
        <fullName evidence="3">Tail fiber assembly protein</fullName>
    </recommendedName>
</protein>
<accession>A0AB36DZX3</accession>
<evidence type="ECO:0008006" key="3">
    <source>
        <dbReference type="Google" id="ProtNLM"/>
    </source>
</evidence>
<reference evidence="1 2" key="1">
    <citation type="submission" date="2014-11" db="EMBL/GenBank/DDBJ databases">
        <title>Pan-genome of Gallibacterium spp.</title>
        <authorList>
            <person name="Kudirkiene E."/>
            <person name="Bojesen A.M."/>
        </authorList>
    </citation>
    <scope>NUCLEOTIDE SEQUENCE [LARGE SCALE GENOMIC DNA]</scope>
    <source>
        <strain evidence="1 2">Gerl. 2740/89</strain>
    </source>
</reference>
<evidence type="ECO:0000313" key="1">
    <source>
        <dbReference type="EMBL" id="OBX01578.1"/>
    </source>
</evidence>
<keyword evidence="2" id="KW-1185">Reference proteome</keyword>
<dbReference type="RefSeq" id="WP_065231009.1">
    <property type="nucleotide sequence ID" value="NZ_JTJP01000065.1"/>
</dbReference>
<gene>
    <name evidence="1" type="ORF">QV05_05090</name>
</gene>
<proteinExistence type="predicted"/>
<organism evidence="1 2">
    <name type="scientific">Gallibacterium genomosp. 1</name>
    <dbReference type="NCBI Taxonomy" id="155515"/>
    <lineage>
        <taxon>Bacteria</taxon>
        <taxon>Pseudomonadati</taxon>
        <taxon>Pseudomonadota</taxon>
        <taxon>Gammaproteobacteria</taxon>
        <taxon>Pasteurellales</taxon>
        <taxon>Pasteurellaceae</taxon>
        <taxon>Gallibacterium</taxon>
    </lineage>
</organism>
<evidence type="ECO:0000313" key="2">
    <source>
        <dbReference type="Proteomes" id="UP000092594"/>
    </source>
</evidence>